<dbReference type="EMBL" id="LHPF02000001">
    <property type="protein sequence ID" value="PSC76398.1"/>
    <property type="molecule type" value="Genomic_DNA"/>
</dbReference>
<accession>A0A2P6VQM5</accession>
<dbReference type="SUPFAM" id="SSF110069">
    <property type="entry name" value="ApaG-like"/>
    <property type="match status" value="1"/>
</dbReference>
<dbReference type="InterPro" id="IPR037883">
    <property type="entry name" value="Knr4/Smi1-like_sf"/>
</dbReference>
<evidence type="ECO:0000313" key="5">
    <source>
        <dbReference type="Proteomes" id="UP000239649"/>
    </source>
</evidence>
<dbReference type="SMART" id="SM00860">
    <property type="entry name" value="SMI1_KNR4"/>
    <property type="match status" value="1"/>
</dbReference>
<dbReference type="PANTHER" id="PTHR47463">
    <property type="entry name" value="F-BOX PROTEIN SKIP16"/>
    <property type="match status" value="1"/>
</dbReference>
<dbReference type="PANTHER" id="PTHR47463:SF2">
    <property type="entry name" value="F-BOX PROTEIN SKIP16"/>
    <property type="match status" value="1"/>
</dbReference>
<name>A0A2P6VQM5_9CHLO</name>
<dbReference type="AlphaFoldDB" id="A0A2P6VQM5"/>
<comment type="pathway">
    <text evidence="1">Protein modification; protein ubiquitination.</text>
</comment>
<evidence type="ECO:0000256" key="1">
    <source>
        <dbReference type="ARBA" id="ARBA00004906"/>
    </source>
</evidence>
<dbReference type="SUPFAM" id="SSF160631">
    <property type="entry name" value="SMI1/KNR4-like"/>
    <property type="match status" value="1"/>
</dbReference>
<evidence type="ECO:0000313" key="4">
    <source>
        <dbReference type="EMBL" id="PSC76398.1"/>
    </source>
</evidence>
<gene>
    <name evidence="4" type="primary">g673</name>
    <name evidence="4" type="ORF">C2E20_0673</name>
</gene>
<dbReference type="InterPro" id="IPR018958">
    <property type="entry name" value="Knr4/Smi1-like_dom"/>
</dbReference>
<protein>
    <submittedName>
        <fullName evidence="4">F-box SKIP16 isoform B</fullName>
    </submittedName>
</protein>
<dbReference type="InterPro" id="IPR007474">
    <property type="entry name" value="ApaG_domain"/>
</dbReference>
<dbReference type="STRING" id="554055.A0A2P6VQM5"/>
<dbReference type="Gene3D" id="2.60.40.1470">
    <property type="entry name" value="ApaG domain"/>
    <property type="match status" value="1"/>
</dbReference>
<evidence type="ECO:0000256" key="2">
    <source>
        <dbReference type="ARBA" id="ARBA00022786"/>
    </source>
</evidence>
<evidence type="ECO:0000259" key="3">
    <source>
        <dbReference type="PROSITE" id="PS51087"/>
    </source>
</evidence>
<organism evidence="4 5">
    <name type="scientific">Micractinium conductrix</name>
    <dbReference type="NCBI Taxonomy" id="554055"/>
    <lineage>
        <taxon>Eukaryota</taxon>
        <taxon>Viridiplantae</taxon>
        <taxon>Chlorophyta</taxon>
        <taxon>core chlorophytes</taxon>
        <taxon>Trebouxiophyceae</taxon>
        <taxon>Chlorellales</taxon>
        <taxon>Chlorellaceae</taxon>
        <taxon>Chlorella clade</taxon>
        <taxon>Micractinium</taxon>
    </lineage>
</organism>
<dbReference type="OrthoDB" id="2305498at2759"/>
<dbReference type="PROSITE" id="PS51087">
    <property type="entry name" value="APAG"/>
    <property type="match status" value="1"/>
</dbReference>
<keyword evidence="5" id="KW-1185">Reference proteome</keyword>
<proteinExistence type="predicted"/>
<dbReference type="Proteomes" id="UP000239649">
    <property type="component" value="Unassembled WGS sequence"/>
</dbReference>
<feature type="domain" description="ApaG" evidence="3">
    <location>
        <begin position="249"/>
        <end position="402"/>
    </location>
</feature>
<reference evidence="4 5" key="1">
    <citation type="journal article" date="2018" name="Plant J.">
        <title>Genome sequences of Chlorella sorokiniana UTEX 1602 and Micractinium conductrix SAG 241.80: implications to maltose excretion by a green alga.</title>
        <authorList>
            <person name="Arriola M.B."/>
            <person name="Velmurugan N."/>
            <person name="Zhang Y."/>
            <person name="Plunkett M.H."/>
            <person name="Hondzo H."/>
            <person name="Barney B.M."/>
        </authorList>
    </citation>
    <scope>NUCLEOTIDE SEQUENCE [LARGE SCALE GENOMIC DNA]</scope>
    <source>
        <strain evidence="4 5">SAG 241.80</strain>
    </source>
</reference>
<dbReference type="Pfam" id="PF09346">
    <property type="entry name" value="SMI1_KNR4"/>
    <property type="match status" value="1"/>
</dbReference>
<keyword evidence="2" id="KW-0833">Ubl conjugation pathway</keyword>
<comment type="caution">
    <text evidence="4">The sequence shown here is derived from an EMBL/GenBank/DDBJ whole genome shotgun (WGS) entry which is preliminary data.</text>
</comment>
<dbReference type="Pfam" id="PF04379">
    <property type="entry name" value="DUF525"/>
    <property type="match status" value="1"/>
</dbReference>
<sequence length="402" mass="44498">MQPAAAPDRAPLPSFHAAYGAWHAEFGRYGQLVTRARHAWRAIEQWTAQHCPAIRASLRPGASESQLEETEQQLGYALPPALRVLYRVHDGQELEFDRQVDRQRAAAHESMFHGMFGGYSFYSHLVSTRMLPLRRMLRWTRTAHQQLGFPPGDQRALFAASHNFNKMLYCDAASGLVHVASVDKRTCLQAVPDDAPDAAQCDDGALRWFEAYAAALCSGRFPVEPLEEEYPTSSVGISLFPQLPPWRSEAVTQGVRVRASPLFIPELTQVAEDEEPQYFFAYSVRFSLLTPEEAAAAVGDAGSVLPPAASHDSVQLRSRYWAIRDAAGAIENEVRGEAVVGHYPLLRPGHPDFVYQSCTHQRQPAGSMEGHFAFVEGSLQAPGREFNAACAPLSLDVPQVIF</sequence>
<dbReference type="InterPro" id="IPR036767">
    <property type="entry name" value="ApaG_sf"/>
</dbReference>